<keyword evidence="4" id="KW-0067">ATP-binding</keyword>
<name>A0A914R142_PAREQ</name>
<dbReference type="SUPFAM" id="SSF52540">
    <property type="entry name" value="P-loop containing nucleoside triphosphate hydrolases"/>
    <property type="match status" value="1"/>
</dbReference>
<dbReference type="GO" id="GO:0005524">
    <property type="term" value="F:ATP binding"/>
    <property type="evidence" value="ECO:0007669"/>
    <property type="project" value="UniProtKB-KW"/>
</dbReference>
<proteinExistence type="predicted"/>
<accession>A0A914R142</accession>
<keyword evidence="2" id="KW-0378">Hydrolase</keyword>
<sequence>NCRNLVCSDLLTRGIDIQAVNVVINFDFPRNAETYLHRIGRFVLRYLLIFPSALSVDPKLYVAEHQLVDENTGNENAVGSSKAGLSARSVVFSADPAGQRVVDSRHHVLPALFTYPGFVSFVS</sequence>
<evidence type="ECO:0000259" key="5">
    <source>
        <dbReference type="PROSITE" id="PS51194"/>
    </source>
</evidence>
<reference evidence="7" key="1">
    <citation type="submission" date="2022-11" db="UniProtKB">
        <authorList>
            <consortium name="WormBaseParasite"/>
        </authorList>
    </citation>
    <scope>IDENTIFICATION</scope>
</reference>
<keyword evidence="6" id="KW-1185">Reference proteome</keyword>
<dbReference type="Gene3D" id="3.40.50.300">
    <property type="entry name" value="P-loop containing nucleotide triphosphate hydrolases"/>
    <property type="match status" value="1"/>
</dbReference>
<evidence type="ECO:0000256" key="4">
    <source>
        <dbReference type="ARBA" id="ARBA00022840"/>
    </source>
</evidence>
<evidence type="ECO:0000256" key="2">
    <source>
        <dbReference type="ARBA" id="ARBA00022801"/>
    </source>
</evidence>
<evidence type="ECO:0000313" key="6">
    <source>
        <dbReference type="Proteomes" id="UP000887564"/>
    </source>
</evidence>
<feature type="domain" description="Helicase C-terminal" evidence="5">
    <location>
        <begin position="1"/>
        <end position="85"/>
    </location>
</feature>
<dbReference type="AlphaFoldDB" id="A0A914R142"/>
<dbReference type="Proteomes" id="UP000887564">
    <property type="component" value="Unplaced"/>
</dbReference>
<evidence type="ECO:0000313" key="7">
    <source>
        <dbReference type="WBParaSite" id="PEQ_0000016701-mRNA-1"/>
    </source>
</evidence>
<dbReference type="InterPro" id="IPR027417">
    <property type="entry name" value="P-loop_NTPase"/>
</dbReference>
<organism evidence="6 7">
    <name type="scientific">Parascaris equorum</name>
    <name type="common">Equine roundworm</name>
    <dbReference type="NCBI Taxonomy" id="6256"/>
    <lineage>
        <taxon>Eukaryota</taxon>
        <taxon>Metazoa</taxon>
        <taxon>Ecdysozoa</taxon>
        <taxon>Nematoda</taxon>
        <taxon>Chromadorea</taxon>
        <taxon>Rhabditida</taxon>
        <taxon>Spirurina</taxon>
        <taxon>Ascaridomorpha</taxon>
        <taxon>Ascaridoidea</taxon>
        <taxon>Ascarididae</taxon>
        <taxon>Parascaris</taxon>
    </lineage>
</organism>
<dbReference type="GO" id="GO:0016787">
    <property type="term" value="F:hydrolase activity"/>
    <property type="evidence" value="ECO:0007669"/>
    <property type="project" value="UniProtKB-KW"/>
</dbReference>
<keyword evidence="1" id="KW-0547">Nucleotide-binding</keyword>
<dbReference type="InterPro" id="IPR001650">
    <property type="entry name" value="Helicase_C-like"/>
</dbReference>
<dbReference type="WBParaSite" id="PEQ_0000016701-mRNA-1">
    <property type="protein sequence ID" value="PEQ_0000016701-mRNA-1"/>
    <property type="gene ID" value="PEQ_0000016701"/>
</dbReference>
<protein>
    <submittedName>
        <fullName evidence="7">Helicase C-terminal domain-containing protein</fullName>
    </submittedName>
</protein>
<dbReference type="PROSITE" id="PS51194">
    <property type="entry name" value="HELICASE_CTER"/>
    <property type="match status" value="1"/>
</dbReference>
<dbReference type="Pfam" id="PF00271">
    <property type="entry name" value="Helicase_C"/>
    <property type="match status" value="1"/>
</dbReference>
<evidence type="ECO:0000256" key="3">
    <source>
        <dbReference type="ARBA" id="ARBA00022806"/>
    </source>
</evidence>
<evidence type="ECO:0000256" key="1">
    <source>
        <dbReference type="ARBA" id="ARBA00022741"/>
    </source>
</evidence>
<dbReference type="GO" id="GO:0004386">
    <property type="term" value="F:helicase activity"/>
    <property type="evidence" value="ECO:0007669"/>
    <property type="project" value="UniProtKB-KW"/>
</dbReference>
<dbReference type="PANTHER" id="PTHR47960">
    <property type="entry name" value="DEAD-BOX ATP-DEPENDENT RNA HELICASE 50"/>
    <property type="match status" value="1"/>
</dbReference>
<keyword evidence="3" id="KW-0347">Helicase</keyword>